<gene>
    <name evidence="2" type="ORF">GO755_02495</name>
</gene>
<protein>
    <submittedName>
        <fullName evidence="2">Uncharacterized protein</fullName>
    </submittedName>
</protein>
<accession>A0A7K1S5G7</accession>
<dbReference type="EMBL" id="WPIN01000001">
    <property type="protein sequence ID" value="MVM28886.1"/>
    <property type="molecule type" value="Genomic_DNA"/>
</dbReference>
<keyword evidence="3" id="KW-1185">Reference proteome</keyword>
<feature type="signal peptide" evidence="1">
    <location>
        <begin position="1"/>
        <end position="22"/>
    </location>
</feature>
<proteinExistence type="predicted"/>
<feature type="chain" id="PRO_5029457183" evidence="1">
    <location>
        <begin position="23"/>
        <end position="207"/>
    </location>
</feature>
<dbReference type="Proteomes" id="UP000436006">
    <property type="component" value="Unassembled WGS sequence"/>
</dbReference>
<name>A0A7K1S5G7_9BACT</name>
<reference evidence="2 3" key="1">
    <citation type="submission" date="2019-12" db="EMBL/GenBank/DDBJ databases">
        <title>Spirosoma sp. HMF4905 genome sequencing and assembly.</title>
        <authorList>
            <person name="Kang H."/>
            <person name="Cha I."/>
            <person name="Kim H."/>
            <person name="Joh K."/>
        </authorList>
    </citation>
    <scope>NUCLEOTIDE SEQUENCE [LARGE SCALE GENOMIC DNA]</scope>
    <source>
        <strain evidence="2 3">HMF4905</strain>
    </source>
</reference>
<dbReference type="AlphaFoldDB" id="A0A7K1S5G7"/>
<evidence type="ECO:0000313" key="3">
    <source>
        <dbReference type="Proteomes" id="UP000436006"/>
    </source>
</evidence>
<sequence>MKHILVIALCLLSLHVVGQSVANKVDLHTWKPPYTLIIPTGWTSERFSIPIEFAPQIPYKGVEEVRFAPGWDKRSSADYWSYAYLWWLEGKPAITAADLQENLKAYYTGLIAQNSANRTMLASKSVPTTTLIKKVKTTSDGVDVYSGTIKMLDYMGQSAITLNCQIHVKNCKEQKRTAVLVEASPKPTDHAIWKTLDSIQQNFTCTK</sequence>
<keyword evidence="1" id="KW-0732">Signal</keyword>
<organism evidence="2 3">
    <name type="scientific">Spirosoma arboris</name>
    <dbReference type="NCBI Taxonomy" id="2682092"/>
    <lineage>
        <taxon>Bacteria</taxon>
        <taxon>Pseudomonadati</taxon>
        <taxon>Bacteroidota</taxon>
        <taxon>Cytophagia</taxon>
        <taxon>Cytophagales</taxon>
        <taxon>Cytophagaceae</taxon>
        <taxon>Spirosoma</taxon>
    </lineage>
</organism>
<evidence type="ECO:0000313" key="2">
    <source>
        <dbReference type="EMBL" id="MVM28886.1"/>
    </source>
</evidence>
<dbReference type="RefSeq" id="WP_157582982.1">
    <property type="nucleotide sequence ID" value="NZ_WPIN01000001.1"/>
</dbReference>
<evidence type="ECO:0000256" key="1">
    <source>
        <dbReference type="SAM" id="SignalP"/>
    </source>
</evidence>
<comment type="caution">
    <text evidence="2">The sequence shown here is derived from an EMBL/GenBank/DDBJ whole genome shotgun (WGS) entry which is preliminary data.</text>
</comment>